<accession>A0A4Q1L1Y3</accession>
<gene>
    <name evidence="1" type="ORF">EQW73_08180</name>
    <name evidence="2" type="ORF">EQW78_01235</name>
</gene>
<proteinExistence type="predicted"/>
<dbReference type="PANTHER" id="PTHR40037:SF1">
    <property type="entry name" value="PHOSPHOESTERASE SAOUHSC_00951-RELATED"/>
    <property type="match status" value="1"/>
</dbReference>
<dbReference type="OrthoDB" id="358773at2"/>
<dbReference type="STRING" id="1713.GCA_000718325_01953"/>
<dbReference type="EMBL" id="SDJR01000004">
    <property type="protein sequence ID" value="RXR26298.1"/>
    <property type="molecule type" value="Genomic_DNA"/>
</dbReference>
<evidence type="ECO:0000313" key="3">
    <source>
        <dbReference type="Proteomes" id="UP000289805"/>
    </source>
</evidence>
<dbReference type="Proteomes" id="UP000290517">
    <property type="component" value="Unassembled WGS sequence"/>
</dbReference>
<dbReference type="PANTHER" id="PTHR40037">
    <property type="entry name" value="PHOSPHOESTERASE YJCG-RELATED"/>
    <property type="match status" value="1"/>
</dbReference>
<evidence type="ECO:0000313" key="2">
    <source>
        <dbReference type="EMBL" id="RXR36800.1"/>
    </source>
</evidence>
<sequence>MNLPERGPHQVRIGIAIEIPEPYGTALQEARAAFGDPFAGDIPPHITLLGPTVVDESDLGEVYAHLEGVAAQAAPFRVILRGSGTFRPVSPVVFVIVAQGIAECEGLEGAVRTGILDQELRFNYHPHVTVAHEVDDEALDLAFDEMAGFEAAFDVTGIHLYEHGDDGVWRPARRFELTASSDG</sequence>
<dbReference type="RefSeq" id="WP_030151472.1">
    <property type="nucleotide sequence ID" value="NZ_JOFV01000008.1"/>
</dbReference>
<dbReference type="InterPro" id="IPR050580">
    <property type="entry name" value="2H_phosphoesterase_YjcG-like"/>
</dbReference>
<reference evidence="3 4" key="1">
    <citation type="submission" date="2019-01" db="EMBL/GenBank/DDBJ databases">
        <title>Oerskovia turbata Genome sequencing and assembly.</title>
        <authorList>
            <person name="Dou T."/>
        </authorList>
    </citation>
    <scope>NUCLEOTIDE SEQUENCE [LARGE SCALE GENOMIC DNA]</scope>
    <source>
        <strain evidence="2 3">JCM12123</strain>
        <strain evidence="1 4">JCM3160</strain>
    </source>
</reference>
<dbReference type="SUPFAM" id="SSF55144">
    <property type="entry name" value="LigT-like"/>
    <property type="match status" value="1"/>
</dbReference>
<dbReference type="Pfam" id="PF13563">
    <property type="entry name" value="2_5_RNA_ligase2"/>
    <property type="match status" value="1"/>
</dbReference>
<protein>
    <submittedName>
        <fullName evidence="2">2'-5' RNA ligase family protein</fullName>
    </submittedName>
</protein>
<dbReference type="Proteomes" id="UP000289805">
    <property type="component" value="Unassembled WGS sequence"/>
</dbReference>
<keyword evidence="4" id="KW-1185">Reference proteome</keyword>
<name>A0A4Q1L1Y3_9CELL</name>
<comment type="caution">
    <text evidence="2">The sequence shown here is derived from an EMBL/GenBank/DDBJ whole genome shotgun (WGS) entry which is preliminary data.</text>
</comment>
<evidence type="ECO:0000313" key="1">
    <source>
        <dbReference type="EMBL" id="RXR26298.1"/>
    </source>
</evidence>
<dbReference type="AlphaFoldDB" id="A0A4Q1L1Y3"/>
<keyword evidence="2" id="KW-0436">Ligase</keyword>
<dbReference type="InterPro" id="IPR009097">
    <property type="entry name" value="Cyclic_Pdiesterase"/>
</dbReference>
<evidence type="ECO:0000313" key="4">
    <source>
        <dbReference type="Proteomes" id="UP000290517"/>
    </source>
</evidence>
<organism evidence="2 3">
    <name type="scientific">Oerskovia turbata</name>
    <dbReference type="NCBI Taxonomy" id="1713"/>
    <lineage>
        <taxon>Bacteria</taxon>
        <taxon>Bacillati</taxon>
        <taxon>Actinomycetota</taxon>
        <taxon>Actinomycetes</taxon>
        <taxon>Micrococcales</taxon>
        <taxon>Cellulomonadaceae</taxon>
        <taxon>Oerskovia</taxon>
    </lineage>
</organism>
<dbReference type="EMBL" id="SDJQ01000001">
    <property type="protein sequence ID" value="RXR36800.1"/>
    <property type="molecule type" value="Genomic_DNA"/>
</dbReference>
<dbReference type="GO" id="GO:0016874">
    <property type="term" value="F:ligase activity"/>
    <property type="evidence" value="ECO:0007669"/>
    <property type="project" value="UniProtKB-KW"/>
</dbReference>
<dbReference type="Gene3D" id="3.90.1140.10">
    <property type="entry name" value="Cyclic phosphodiesterase"/>
    <property type="match status" value="1"/>
</dbReference>